<feature type="signal peptide" evidence="2">
    <location>
        <begin position="1"/>
        <end position="20"/>
    </location>
</feature>
<evidence type="ECO:0008006" key="5">
    <source>
        <dbReference type="Google" id="ProtNLM"/>
    </source>
</evidence>
<evidence type="ECO:0000313" key="4">
    <source>
        <dbReference type="Proteomes" id="UP000298663"/>
    </source>
</evidence>
<keyword evidence="2" id="KW-0732">Signal</keyword>
<reference evidence="3 4" key="1">
    <citation type="journal article" date="2015" name="Genome Biol.">
        <title>Comparative genomics of Steinernema reveals deeply conserved gene regulatory networks.</title>
        <authorList>
            <person name="Dillman A.R."/>
            <person name="Macchietto M."/>
            <person name="Porter C.F."/>
            <person name="Rogers A."/>
            <person name="Williams B."/>
            <person name="Antoshechkin I."/>
            <person name="Lee M.M."/>
            <person name="Goodwin Z."/>
            <person name="Lu X."/>
            <person name="Lewis E.E."/>
            <person name="Goodrich-Blair H."/>
            <person name="Stock S.P."/>
            <person name="Adams B.J."/>
            <person name="Sternberg P.W."/>
            <person name="Mortazavi A."/>
        </authorList>
    </citation>
    <scope>NUCLEOTIDE SEQUENCE [LARGE SCALE GENOMIC DNA]</scope>
    <source>
        <strain evidence="3 4">ALL</strain>
    </source>
</reference>
<sequence>MTFRCAVFFLAAFVTSTVFGQFVYEAPAVVPAAAYNAYLPGYYNYPYLSYPYLGSPYAYAIGSNKGSGQNGPSRPSVAPKLANDQ</sequence>
<accession>A0A4U5MER9</accession>
<keyword evidence="4" id="KW-1185">Reference proteome</keyword>
<dbReference type="Proteomes" id="UP000298663">
    <property type="component" value="Unassembled WGS sequence"/>
</dbReference>
<gene>
    <name evidence="3" type="ORF">L596_023801</name>
</gene>
<feature type="region of interest" description="Disordered" evidence="1">
    <location>
        <begin position="65"/>
        <end position="85"/>
    </location>
</feature>
<dbReference type="InterPro" id="IPR009924">
    <property type="entry name" value="DUF1459"/>
</dbReference>
<dbReference type="Pfam" id="PF07312">
    <property type="entry name" value="DUF1459"/>
    <property type="match status" value="1"/>
</dbReference>
<evidence type="ECO:0000256" key="1">
    <source>
        <dbReference type="SAM" id="MobiDB-lite"/>
    </source>
</evidence>
<reference evidence="3 4" key="2">
    <citation type="journal article" date="2019" name="G3 (Bethesda)">
        <title>Hybrid Assembly of the Genome of the Entomopathogenic Nematode Steinernema carpocapsae Identifies the X-Chromosome.</title>
        <authorList>
            <person name="Serra L."/>
            <person name="Macchietto M."/>
            <person name="Macias-Munoz A."/>
            <person name="McGill C.J."/>
            <person name="Rodriguez I.M."/>
            <person name="Rodriguez B."/>
            <person name="Murad R."/>
            <person name="Mortazavi A."/>
        </authorList>
    </citation>
    <scope>NUCLEOTIDE SEQUENCE [LARGE SCALE GENOMIC DNA]</scope>
    <source>
        <strain evidence="3 4">ALL</strain>
    </source>
</reference>
<feature type="chain" id="PRO_5020775100" description="Nematode cuticle collagen N-terminal domain-containing protein" evidence="2">
    <location>
        <begin position="21"/>
        <end position="85"/>
    </location>
</feature>
<name>A0A4U5MER9_STECR</name>
<organism evidence="3 4">
    <name type="scientific">Steinernema carpocapsae</name>
    <name type="common">Entomopathogenic nematode</name>
    <dbReference type="NCBI Taxonomy" id="34508"/>
    <lineage>
        <taxon>Eukaryota</taxon>
        <taxon>Metazoa</taxon>
        <taxon>Ecdysozoa</taxon>
        <taxon>Nematoda</taxon>
        <taxon>Chromadorea</taxon>
        <taxon>Rhabditida</taxon>
        <taxon>Tylenchina</taxon>
        <taxon>Panagrolaimomorpha</taxon>
        <taxon>Strongyloidoidea</taxon>
        <taxon>Steinernematidae</taxon>
        <taxon>Steinernema</taxon>
    </lineage>
</organism>
<proteinExistence type="predicted"/>
<dbReference type="AlphaFoldDB" id="A0A4U5MER9"/>
<evidence type="ECO:0000256" key="2">
    <source>
        <dbReference type="SAM" id="SignalP"/>
    </source>
</evidence>
<comment type="caution">
    <text evidence="3">The sequence shown here is derived from an EMBL/GenBank/DDBJ whole genome shotgun (WGS) entry which is preliminary data.</text>
</comment>
<protein>
    <recommendedName>
        <fullName evidence="5">Nematode cuticle collagen N-terminal domain-containing protein</fullName>
    </recommendedName>
</protein>
<evidence type="ECO:0000313" key="3">
    <source>
        <dbReference type="EMBL" id="TKR67689.1"/>
    </source>
</evidence>
<dbReference type="EMBL" id="AZBU02000008">
    <property type="protein sequence ID" value="TKR67689.1"/>
    <property type="molecule type" value="Genomic_DNA"/>
</dbReference>